<feature type="region of interest" description="Disordered" evidence="1">
    <location>
        <begin position="281"/>
        <end position="302"/>
    </location>
</feature>
<evidence type="ECO:0000313" key="2">
    <source>
        <dbReference type="EMBL" id="EAR22073.1"/>
    </source>
</evidence>
<evidence type="ECO:0008006" key="4">
    <source>
        <dbReference type="Google" id="ProtNLM"/>
    </source>
</evidence>
<dbReference type="STRING" id="314278.NB231_04170"/>
<evidence type="ECO:0000256" key="1">
    <source>
        <dbReference type="SAM" id="MobiDB-lite"/>
    </source>
</evidence>
<name>A4BPR8_9GAMM</name>
<sequence>MFGNKSMTYKEKPAYGAMKRLRRKLLSIFKRWHRKGYDVRYVHINQKQYKKVIFRTESLARRVHADLTAFGSSPHFPTVIGQHRNTVWVKFVQGQAIRRVDTSNLARLADFYAAVYRRQYQLVAFRETTEWHDFYRDLAFLHDTELLSDRLYRELIAQSDEIVPAMVWRGFDYTDPITANLLFREADGVVCAIDIKNLYSETLIGRGVAKARSRWLSDTLTESFFEQLLAKGAPDFRGYLPFLEILHQVTRAKGMILRGQIRPLQPTALNQRLESLIRQAKAGSHPQRIRSLAESQRGEVRS</sequence>
<evidence type="ECO:0000313" key="3">
    <source>
        <dbReference type="Proteomes" id="UP000003374"/>
    </source>
</evidence>
<proteinExistence type="predicted"/>
<accession>A4BPR8</accession>
<dbReference type="HOGENOM" id="CLU_920795_0_0_6"/>
<comment type="caution">
    <text evidence="2">The sequence shown here is derived from an EMBL/GenBank/DDBJ whole genome shotgun (WGS) entry which is preliminary data.</text>
</comment>
<dbReference type="EMBL" id="AAOF01000004">
    <property type="protein sequence ID" value="EAR22073.1"/>
    <property type="molecule type" value="Genomic_DNA"/>
</dbReference>
<dbReference type="RefSeq" id="WP_005000006.1">
    <property type="nucleotide sequence ID" value="NZ_CH672427.1"/>
</dbReference>
<dbReference type="AlphaFoldDB" id="A4BPR8"/>
<keyword evidence="3" id="KW-1185">Reference proteome</keyword>
<dbReference type="Proteomes" id="UP000003374">
    <property type="component" value="Unassembled WGS sequence"/>
</dbReference>
<protein>
    <recommendedName>
        <fullName evidence="4">Aminoglycoside phosphotransferase domain-containing protein</fullName>
    </recommendedName>
</protein>
<organism evidence="2 3">
    <name type="scientific">Nitrococcus mobilis Nb-231</name>
    <dbReference type="NCBI Taxonomy" id="314278"/>
    <lineage>
        <taxon>Bacteria</taxon>
        <taxon>Pseudomonadati</taxon>
        <taxon>Pseudomonadota</taxon>
        <taxon>Gammaproteobacteria</taxon>
        <taxon>Chromatiales</taxon>
        <taxon>Ectothiorhodospiraceae</taxon>
        <taxon>Nitrococcus</taxon>
    </lineage>
</organism>
<gene>
    <name evidence="2" type="ORF">NB231_04170</name>
</gene>
<reference evidence="2 3" key="1">
    <citation type="submission" date="2006-02" db="EMBL/GenBank/DDBJ databases">
        <authorList>
            <person name="Waterbury J."/>
            <person name="Ferriera S."/>
            <person name="Johnson J."/>
            <person name="Kravitz S."/>
            <person name="Halpern A."/>
            <person name="Remington K."/>
            <person name="Beeson K."/>
            <person name="Tran B."/>
            <person name="Rogers Y.-H."/>
            <person name="Friedman R."/>
            <person name="Venter J.C."/>
        </authorList>
    </citation>
    <scope>NUCLEOTIDE SEQUENCE [LARGE SCALE GENOMIC DNA]</scope>
    <source>
        <strain evidence="2 3">Nb-231</strain>
    </source>
</reference>